<dbReference type="GO" id="GO:0004658">
    <property type="term" value="F:propionyl-CoA carboxylase activity"/>
    <property type="evidence" value="ECO:0007669"/>
    <property type="project" value="InterPro"/>
</dbReference>
<dbReference type="AlphaFoldDB" id="A0A255G6R6"/>
<keyword evidence="2" id="KW-1185">Reference proteome</keyword>
<sequence length="74" mass="7844">MSEKTPESPVIEVVSGSPTPEELAAVVTVLTAAASSGNGRAGARSDRAEGRGWNAYWRSVRREHRPGPGAWLGR</sequence>
<dbReference type="InterPro" id="IPR032716">
    <property type="entry name" value="ACC_epsilon"/>
</dbReference>
<accession>A0A255G6R6</accession>
<gene>
    <name evidence="1" type="ORF">CGZ94_14110</name>
</gene>
<comment type="caution">
    <text evidence="1">The sequence shown here is derived from an EMBL/GenBank/DDBJ whole genome shotgun (WGS) entry which is preliminary data.</text>
</comment>
<proteinExistence type="predicted"/>
<dbReference type="RefSeq" id="WP_094358011.1">
    <property type="nucleotide sequence ID" value="NZ_NMVK01000015.1"/>
</dbReference>
<name>A0A255G6R6_9ACTN</name>
<dbReference type="EMBL" id="NMVO01000015">
    <property type="protein sequence ID" value="OYO11565.1"/>
    <property type="molecule type" value="Genomic_DNA"/>
</dbReference>
<reference evidence="1 2" key="1">
    <citation type="submission" date="2017-07" db="EMBL/GenBank/DDBJ databases">
        <title>Draft whole genome sequences of clinical Proprionibacteriaceae strains.</title>
        <authorList>
            <person name="Bernier A.-M."/>
            <person name="Bernard K."/>
            <person name="Domingo M.-C."/>
        </authorList>
    </citation>
    <scope>NUCLEOTIDE SEQUENCE [LARGE SCALE GENOMIC DNA]</scope>
    <source>
        <strain evidence="1 2">NML 030167</strain>
    </source>
</reference>
<dbReference type="Pfam" id="PF13822">
    <property type="entry name" value="ACC_epsilon"/>
    <property type="match status" value="1"/>
</dbReference>
<dbReference type="Proteomes" id="UP000215896">
    <property type="component" value="Unassembled WGS sequence"/>
</dbReference>
<evidence type="ECO:0000313" key="1">
    <source>
        <dbReference type="EMBL" id="OYO11565.1"/>
    </source>
</evidence>
<protein>
    <submittedName>
        <fullName evidence="1">Acetyl-CoA carboxylase biotin carboxyl carrier protein subunit</fullName>
    </submittedName>
</protein>
<dbReference type="GO" id="GO:0003989">
    <property type="term" value="F:acetyl-CoA carboxylase activity"/>
    <property type="evidence" value="ECO:0007669"/>
    <property type="project" value="InterPro"/>
</dbReference>
<organism evidence="1 2">
    <name type="scientific">Enemella evansiae</name>
    <dbReference type="NCBI Taxonomy" id="2016499"/>
    <lineage>
        <taxon>Bacteria</taxon>
        <taxon>Bacillati</taxon>
        <taxon>Actinomycetota</taxon>
        <taxon>Actinomycetes</taxon>
        <taxon>Propionibacteriales</taxon>
        <taxon>Propionibacteriaceae</taxon>
        <taxon>Enemella</taxon>
    </lineage>
</organism>
<evidence type="ECO:0000313" key="2">
    <source>
        <dbReference type="Proteomes" id="UP000215896"/>
    </source>
</evidence>